<evidence type="ECO:0000313" key="3">
    <source>
        <dbReference type="Proteomes" id="UP000572817"/>
    </source>
</evidence>
<organism evidence="2 3">
    <name type="scientific">Botryosphaeria dothidea</name>
    <dbReference type="NCBI Taxonomy" id="55169"/>
    <lineage>
        <taxon>Eukaryota</taxon>
        <taxon>Fungi</taxon>
        <taxon>Dikarya</taxon>
        <taxon>Ascomycota</taxon>
        <taxon>Pezizomycotina</taxon>
        <taxon>Dothideomycetes</taxon>
        <taxon>Dothideomycetes incertae sedis</taxon>
        <taxon>Botryosphaeriales</taxon>
        <taxon>Botryosphaeriaceae</taxon>
        <taxon>Botryosphaeria</taxon>
    </lineage>
</organism>
<accession>A0A8H4N5E4</accession>
<protein>
    <submittedName>
        <fullName evidence="2">Uncharacterized protein</fullName>
    </submittedName>
</protein>
<feature type="compositionally biased region" description="Basic and acidic residues" evidence="1">
    <location>
        <begin position="33"/>
        <end position="47"/>
    </location>
</feature>
<dbReference type="OrthoDB" id="4848667at2759"/>
<dbReference type="EMBL" id="WWBZ02000008">
    <property type="protein sequence ID" value="KAF4311814.1"/>
    <property type="molecule type" value="Genomic_DNA"/>
</dbReference>
<keyword evidence="3" id="KW-1185">Reference proteome</keyword>
<name>A0A8H4N5E4_9PEZI</name>
<reference evidence="2" key="1">
    <citation type="submission" date="2020-04" db="EMBL/GenBank/DDBJ databases">
        <title>Genome Assembly and Annotation of Botryosphaeria dothidea sdau 11-99, a Latent Pathogen of Apple Fruit Ring Rot in China.</title>
        <authorList>
            <person name="Yu C."/>
            <person name="Diao Y."/>
            <person name="Lu Q."/>
            <person name="Zhao J."/>
            <person name="Cui S."/>
            <person name="Peng C."/>
            <person name="He B."/>
            <person name="Liu H."/>
        </authorList>
    </citation>
    <scope>NUCLEOTIDE SEQUENCE [LARGE SCALE GENOMIC DNA]</scope>
    <source>
        <strain evidence="2">Sdau11-99</strain>
    </source>
</reference>
<evidence type="ECO:0000256" key="1">
    <source>
        <dbReference type="SAM" id="MobiDB-lite"/>
    </source>
</evidence>
<proteinExistence type="predicted"/>
<comment type="caution">
    <text evidence="2">The sequence shown here is derived from an EMBL/GenBank/DDBJ whole genome shotgun (WGS) entry which is preliminary data.</text>
</comment>
<evidence type="ECO:0000313" key="2">
    <source>
        <dbReference type="EMBL" id="KAF4311814.1"/>
    </source>
</evidence>
<dbReference type="Proteomes" id="UP000572817">
    <property type="component" value="Unassembled WGS sequence"/>
</dbReference>
<gene>
    <name evidence="2" type="ORF">GTA08_BOTSDO12586</name>
</gene>
<feature type="region of interest" description="Disordered" evidence="1">
    <location>
        <begin position="31"/>
        <end position="60"/>
    </location>
</feature>
<sequence>MEGHMIPQSLDDSILYDTIALTPISEPVTAKNPRLERSNNDDMRDLFRPTPPSSSSMLSNPCDFGKQWREASTFSDIDDMISAASGCLDGELATAAGGPPCSCPTSLSKLQLFVANPGLPPEKASIPLDFLLFLEETIYRTHKTLAECVTCGPISLHSLASMCICTDWVVEALKNVIQRWTSVQQRCHGSEEGPCSPLTSEGYRIRVGRLCLDEDLWEICVQHLIKHRLARFAAVIENMAHAGHGETAPLSQAVTTMARDVHYKMESMRGMIELWESVASA</sequence>
<dbReference type="AlphaFoldDB" id="A0A8H4N5E4"/>